<dbReference type="eggNOG" id="COG0681">
    <property type="taxonomic scope" value="Bacteria"/>
</dbReference>
<evidence type="ECO:0000256" key="1">
    <source>
        <dbReference type="ARBA" id="ARBA00000677"/>
    </source>
</evidence>
<organism evidence="9 10">
    <name type="scientific">Alishewanella jeotgali KCTC 22429</name>
    <dbReference type="NCBI Taxonomy" id="1129374"/>
    <lineage>
        <taxon>Bacteria</taxon>
        <taxon>Pseudomonadati</taxon>
        <taxon>Pseudomonadota</taxon>
        <taxon>Gammaproteobacteria</taxon>
        <taxon>Alteromonadales</taxon>
        <taxon>Alteromonadaceae</taxon>
        <taxon>Alishewanella</taxon>
    </lineage>
</organism>
<dbReference type="STRING" id="1129374.AJE_14995"/>
<evidence type="ECO:0000313" key="9">
    <source>
        <dbReference type="EMBL" id="EHR39997.1"/>
    </source>
</evidence>
<evidence type="ECO:0000256" key="5">
    <source>
        <dbReference type="ARBA" id="ARBA00022801"/>
    </source>
</evidence>
<dbReference type="GO" id="GO:0009003">
    <property type="term" value="F:signal peptidase activity"/>
    <property type="evidence" value="ECO:0007669"/>
    <property type="project" value="UniProtKB-EC"/>
</dbReference>
<dbReference type="InterPro" id="IPR019758">
    <property type="entry name" value="Pept_S26A_signal_pept_1_CS"/>
</dbReference>
<feature type="domain" description="Peptidase S26" evidence="8">
    <location>
        <begin position="66"/>
        <end position="209"/>
    </location>
</feature>
<dbReference type="Gene3D" id="2.10.109.10">
    <property type="entry name" value="Umud Fragment, subunit A"/>
    <property type="match status" value="1"/>
</dbReference>
<gene>
    <name evidence="9" type="ORF">AJE_14995</name>
</gene>
<evidence type="ECO:0000256" key="2">
    <source>
        <dbReference type="ARBA" id="ARBA00009370"/>
    </source>
</evidence>
<evidence type="ECO:0000256" key="4">
    <source>
        <dbReference type="ARBA" id="ARBA00019232"/>
    </source>
</evidence>
<dbReference type="Pfam" id="PF10502">
    <property type="entry name" value="Peptidase_S26"/>
    <property type="match status" value="1"/>
</dbReference>
<dbReference type="AlphaFoldDB" id="H3ZHZ1"/>
<feature type="active site" evidence="6">
    <location>
        <position position="87"/>
    </location>
</feature>
<dbReference type="GO" id="GO:0004252">
    <property type="term" value="F:serine-type endopeptidase activity"/>
    <property type="evidence" value="ECO:0007669"/>
    <property type="project" value="InterPro"/>
</dbReference>
<name>H3ZHZ1_9ALTE</name>
<protein>
    <recommendedName>
        <fullName evidence="4 7">Signal peptidase I</fullName>
        <ecNumber evidence="3 7">3.4.21.89</ecNumber>
    </recommendedName>
</protein>
<comment type="subcellular location">
    <subcellularLocation>
        <location evidence="7">Membrane</location>
        <topology evidence="7">Multi-pass membrane protein</topology>
    </subcellularLocation>
</comment>
<feature type="transmembrane region" description="Helical" evidence="7">
    <location>
        <begin position="30"/>
        <end position="50"/>
    </location>
</feature>
<dbReference type="SUPFAM" id="SSF51306">
    <property type="entry name" value="LexA/Signal peptidase"/>
    <property type="match status" value="1"/>
</dbReference>
<dbReference type="EMBL" id="AHTH01000048">
    <property type="protein sequence ID" value="EHR39997.1"/>
    <property type="molecule type" value="Genomic_DNA"/>
</dbReference>
<proteinExistence type="inferred from homology"/>
<comment type="caution">
    <text evidence="9">The sequence shown here is derived from an EMBL/GenBank/DDBJ whole genome shotgun (WGS) entry which is preliminary data.</text>
</comment>
<dbReference type="PRINTS" id="PR00727">
    <property type="entry name" value="LEADERPTASE"/>
</dbReference>
<dbReference type="PANTHER" id="PTHR43390">
    <property type="entry name" value="SIGNAL PEPTIDASE I"/>
    <property type="match status" value="1"/>
</dbReference>
<dbReference type="NCBIfam" id="TIGR02227">
    <property type="entry name" value="sigpep_I_bact"/>
    <property type="match status" value="1"/>
</dbReference>
<evidence type="ECO:0000256" key="7">
    <source>
        <dbReference type="RuleBase" id="RU362042"/>
    </source>
</evidence>
<reference evidence="9 10" key="1">
    <citation type="journal article" date="2012" name="J. Bacteriol.">
        <title>Genome Sequence of Extracellular-Protease-Producing Alishewanella jeotgali Isolated from Traditional Korean Fermented Seafood.</title>
        <authorList>
            <person name="Jung J."/>
            <person name="Chun J."/>
            <person name="Park W."/>
        </authorList>
    </citation>
    <scope>NUCLEOTIDE SEQUENCE [LARGE SCALE GENOMIC DNA]</scope>
    <source>
        <strain evidence="9 10">KCTC 22429</strain>
    </source>
</reference>
<keyword evidence="7" id="KW-0472">Membrane</keyword>
<dbReference type="GO" id="GO:0006465">
    <property type="term" value="P:signal peptide processing"/>
    <property type="evidence" value="ECO:0007669"/>
    <property type="project" value="InterPro"/>
</dbReference>
<keyword evidence="7" id="KW-0645">Protease</keyword>
<keyword evidence="10" id="KW-1185">Reference proteome</keyword>
<evidence type="ECO:0000256" key="3">
    <source>
        <dbReference type="ARBA" id="ARBA00013208"/>
    </source>
</evidence>
<feature type="active site" evidence="6">
    <location>
        <position position="128"/>
    </location>
</feature>
<dbReference type="InterPro" id="IPR036286">
    <property type="entry name" value="LexA/Signal_pep-like_sf"/>
</dbReference>
<keyword evidence="7" id="KW-1133">Transmembrane helix</keyword>
<keyword evidence="5 7" id="KW-0378">Hydrolase</keyword>
<comment type="similarity">
    <text evidence="2 7">Belongs to the peptidase S26 family.</text>
</comment>
<dbReference type="EC" id="3.4.21.89" evidence="3 7"/>
<dbReference type="CDD" id="cd06530">
    <property type="entry name" value="S26_SPase_I"/>
    <property type="match status" value="1"/>
</dbReference>
<dbReference type="RefSeq" id="WP_008951549.1">
    <property type="nucleotide sequence ID" value="NZ_AHTH01000048.1"/>
</dbReference>
<sequence length="239" mass="27347">MRLLFWVLLAYALYFLVLVAFDLVTTPLTFMLWLWVGLGLIPVTVIVSFLKYNLLQALGYLILGPLLLFTFVRTIPGYEFSGSQEPSNLPSIKPGDIVVAKITNIAPSRGEMITFKTRQPAQYEYTRKRVHGIPGDSILVCDGVTYVNNFHFSVENNWQPVAFDPAKKCNSQRSRYFLDENEFFVLGDNQQNSFDSRNFGPIQRQQIRHTALYAIHADSPFWGSPHVTFLKDSFVIPER</sequence>
<dbReference type="Proteomes" id="UP000012046">
    <property type="component" value="Unassembled WGS sequence"/>
</dbReference>
<dbReference type="PROSITE" id="PS00761">
    <property type="entry name" value="SPASE_I_3"/>
    <property type="match status" value="1"/>
</dbReference>
<dbReference type="InterPro" id="IPR019533">
    <property type="entry name" value="Peptidase_S26"/>
</dbReference>
<dbReference type="GO" id="GO:0016020">
    <property type="term" value="C:membrane"/>
    <property type="evidence" value="ECO:0007669"/>
    <property type="project" value="UniProtKB-SubCell"/>
</dbReference>
<dbReference type="InterPro" id="IPR000223">
    <property type="entry name" value="Pept_S26A_signal_pept_1"/>
</dbReference>
<evidence type="ECO:0000256" key="6">
    <source>
        <dbReference type="PIRSR" id="PIRSR600223-1"/>
    </source>
</evidence>
<dbReference type="PANTHER" id="PTHR43390:SF1">
    <property type="entry name" value="CHLOROPLAST PROCESSING PEPTIDASE"/>
    <property type="match status" value="1"/>
</dbReference>
<evidence type="ECO:0000313" key="10">
    <source>
        <dbReference type="Proteomes" id="UP000012046"/>
    </source>
</evidence>
<accession>H3ZHZ1</accession>
<comment type="catalytic activity">
    <reaction evidence="1 7">
        <text>Cleavage of hydrophobic, N-terminal signal or leader sequences from secreted and periplasmic proteins.</text>
        <dbReference type="EC" id="3.4.21.89"/>
    </reaction>
</comment>
<evidence type="ECO:0000259" key="8">
    <source>
        <dbReference type="Pfam" id="PF10502"/>
    </source>
</evidence>
<keyword evidence="7" id="KW-0812">Transmembrane</keyword>
<dbReference type="PATRIC" id="fig|1129374.4.peg.2970"/>
<feature type="transmembrane region" description="Helical" evidence="7">
    <location>
        <begin position="57"/>
        <end position="78"/>
    </location>
</feature>